<dbReference type="InterPro" id="IPR036291">
    <property type="entry name" value="NAD(P)-bd_dom_sf"/>
</dbReference>
<dbReference type="InterPro" id="IPR020904">
    <property type="entry name" value="Sc_DH/Rdtase_CS"/>
</dbReference>
<protein>
    <submittedName>
        <fullName evidence="3">Short-chain dehydrogenase</fullName>
    </submittedName>
</protein>
<dbReference type="RefSeq" id="WP_053968845.1">
    <property type="nucleotide sequence ID" value="NZ_LIUF01000004.1"/>
</dbReference>
<evidence type="ECO:0000256" key="1">
    <source>
        <dbReference type="ARBA" id="ARBA00006484"/>
    </source>
</evidence>
<name>A0A0M9AKE8_9EURY</name>
<dbReference type="PATRIC" id="fig|1705562.3.peg.3616"/>
<dbReference type="SUPFAM" id="SSF51735">
    <property type="entry name" value="NAD(P)-binding Rossmann-fold domains"/>
    <property type="match status" value="1"/>
</dbReference>
<dbReference type="PANTHER" id="PTHR24321">
    <property type="entry name" value="DEHYDROGENASES, SHORT CHAIN"/>
    <property type="match status" value="1"/>
</dbReference>
<dbReference type="OrthoDB" id="7442at2157"/>
<dbReference type="PRINTS" id="PR00080">
    <property type="entry name" value="SDRFAMILY"/>
</dbReference>
<dbReference type="NCBIfam" id="NF005559">
    <property type="entry name" value="PRK07231.1"/>
    <property type="match status" value="1"/>
</dbReference>
<gene>
    <name evidence="3" type="ORF">AMS69_14950</name>
</gene>
<dbReference type="CDD" id="cd05233">
    <property type="entry name" value="SDR_c"/>
    <property type="match status" value="1"/>
</dbReference>
<organism evidence="3 4">
    <name type="scientific">Haloarcula rubripromontorii</name>
    <dbReference type="NCBI Taxonomy" id="1705562"/>
    <lineage>
        <taxon>Archaea</taxon>
        <taxon>Methanobacteriati</taxon>
        <taxon>Methanobacteriota</taxon>
        <taxon>Stenosarchaea group</taxon>
        <taxon>Halobacteria</taxon>
        <taxon>Halobacteriales</taxon>
        <taxon>Haloarculaceae</taxon>
        <taxon>Haloarcula</taxon>
    </lineage>
</organism>
<dbReference type="FunFam" id="3.40.50.720:FF:000084">
    <property type="entry name" value="Short-chain dehydrogenase reductase"/>
    <property type="match status" value="1"/>
</dbReference>
<evidence type="ECO:0000313" key="4">
    <source>
        <dbReference type="Proteomes" id="UP000037729"/>
    </source>
</evidence>
<dbReference type="Pfam" id="PF13561">
    <property type="entry name" value="adh_short_C2"/>
    <property type="match status" value="1"/>
</dbReference>
<dbReference type="EMBL" id="LIUF01000004">
    <property type="protein sequence ID" value="KOX92635.1"/>
    <property type="molecule type" value="Genomic_DNA"/>
</dbReference>
<reference evidence="3 4" key="1">
    <citation type="submission" date="2015-08" db="EMBL/GenBank/DDBJ databases">
        <title>Genomes of Isolates from Cabo Rojo, PR.</title>
        <authorList>
            <person name="Sanchez-Nieves R.L."/>
            <person name="Montalvo-Rodriguez R."/>
        </authorList>
    </citation>
    <scope>NUCLEOTIDE SEQUENCE [LARGE SCALE GENOMIC DNA]</scope>
    <source>
        <strain evidence="3 4">SL3</strain>
    </source>
</reference>
<keyword evidence="2" id="KW-0560">Oxidoreductase</keyword>
<evidence type="ECO:0000256" key="2">
    <source>
        <dbReference type="ARBA" id="ARBA00023002"/>
    </source>
</evidence>
<proteinExistence type="inferred from homology"/>
<dbReference type="Gene3D" id="3.40.50.720">
    <property type="entry name" value="NAD(P)-binding Rossmann-like Domain"/>
    <property type="match status" value="1"/>
</dbReference>
<comment type="caution">
    <text evidence="3">The sequence shown here is derived from an EMBL/GenBank/DDBJ whole genome shotgun (WGS) entry which is preliminary data.</text>
</comment>
<dbReference type="GO" id="GO:0016491">
    <property type="term" value="F:oxidoreductase activity"/>
    <property type="evidence" value="ECO:0007669"/>
    <property type="project" value="UniProtKB-KW"/>
</dbReference>
<evidence type="ECO:0000313" key="3">
    <source>
        <dbReference type="EMBL" id="KOX92635.1"/>
    </source>
</evidence>
<keyword evidence="4" id="KW-1185">Reference proteome</keyword>
<accession>A0A0M9AKE8</accession>
<dbReference type="PRINTS" id="PR00081">
    <property type="entry name" value="GDHRDH"/>
</dbReference>
<dbReference type="PROSITE" id="PS00061">
    <property type="entry name" value="ADH_SHORT"/>
    <property type="match status" value="1"/>
</dbReference>
<comment type="similarity">
    <text evidence="1">Belongs to the short-chain dehydrogenases/reductases (SDR) family.</text>
</comment>
<dbReference type="PANTHER" id="PTHR24321:SF8">
    <property type="entry name" value="ESTRADIOL 17-BETA-DEHYDROGENASE 8-RELATED"/>
    <property type="match status" value="1"/>
</dbReference>
<dbReference type="InterPro" id="IPR002347">
    <property type="entry name" value="SDR_fam"/>
</dbReference>
<dbReference type="AlphaFoldDB" id="A0A0M9AKE8"/>
<dbReference type="Proteomes" id="UP000037729">
    <property type="component" value="Unassembled WGS sequence"/>
</dbReference>
<dbReference type="STRING" id="1705562.AMS69_14950"/>
<sequence>MYEMGKTVALVTGAASGIGRKTATRFAEEGASVVVADIDADGGAETVTQIEDRGGTATFLETNVGRLESIQSTVEATVDRYGQLDYVVNNAATGNEPAPITDIEEDEWDRINTVNQKGVWGGMKHEIPALQDSGGGAIVNVASLAGIRASPGRTPYGASKHGIVGLTKSAALEFADQDVRVNAVCPTIVDTPALRSLSEAEQDQIISKVPMKRPAQPEEVANAILWLCSDEASFITGQAIPVDGGESQQ</sequence>